<dbReference type="Gene3D" id="3.40.1090.10">
    <property type="entry name" value="Cytosolic phospholipase A2 catalytic domain"/>
    <property type="match status" value="2"/>
</dbReference>
<dbReference type="GO" id="GO:0016042">
    <property type="term" value="P:lipid catabolic process"/>
    <property type="evidence" value="ECO:0007669"/>
    <property type="project" value="UniProtKB-UniRule"/>
</dbReference>
<dbReference type="GO" id="GO:0016787">
    <property type="term" value="F:hydrolase activity"/>
    <property type="evidence" value="ECO:0007669"/>
    <property type="project" value="UniProtKB-UniRule"/>
</dbReference>
<dbReference type="PROSITE" id="PS51635">
    <property type="entry name" value="PNPLA"/>
    <property type="match status" value="1"/>
</dbReference>
<sequence length="729" mass="81961">MRFSFLLILIFSFGFISAQNKQRPKVGVVLSGGGAKGYAHIGALKVIEDAGIKIDYIGGTSIGAIIGGLYASGYSADELEKIMYSLDLNSLILNEKTRTDLPFFDKSYREKYILELPFDNFKLGFPNALSSGQGTSEALTYLFRHVHDINDFNKLPIPFVCVATKLSNGESVVFNQGYLPQVVLASGAYPTLLEPVHINGEMYIDGGVKNNYPVQEVMDLGADIIIGVDLQEGLLKQEDINSATKVIEQIISYNITQKSEEQSKLVDLAIKPNLKGFSVTSFDDKDSIINAGYKAAQEMFSELQKIADLQGNKEIKRKPIESNEYVLITELEIKGLDAYNRSYIKGKMSIKPPQLATYNEISQGVQALYSTGNFNKVFYRIVTGENGYKKLVISVREKPSKQSVKFGLHYDDLFKTGLLLNFTAKHLLVDNSIFSADLILGDFPRYELNYYVDNGYYPSFGINSSFKQFDAETDISNFNLSDESVLLDYQFNEFVNQAYIQSTLYEKYAIGGGIEHQYLEIKTNNLPASNSLRRPESSYFASVYGFLRADNRNNPNFPTQGFKFDGIFKYIFSSNSLNFNETSLLTANLEINQPINHWITGRFFGSFGTYLSNFPPISQKFALGGYVEQRFMNYTRFYGLPFLSATGDNKMVTGSAIQAKFLKNHYLSAFYNVANIEDDFDKLNLIKFKYVGYGISYGYDSPLGPISGFWTYSPQTKKGLFNVSLGFWF</sequence>
<feature type="short sequence motif" description="DGA/G" evidence="4">
    <location>
        <begin position="205"/>
        <end position="207"/>
    </location>
</feature>
<dbReference type="Pfam" id="PF19143">
    <property type="entry name" value="Omp85_2"/>
    <property type="match status" value="1"/>
</dbReference>
<protein>
    <submittedName>
        <fullName evidence="6">NTE family protein</fullName>
    </submittedName>
</protein>
<evidence type="ECO:0000256" key="2">
    <source>
        <dbReference type="ARBA" id="ARBA00022963"/>
    </source>
</evidence>
<dbReference type="PANTHER" id="PTHR14226:SF29">
    <property type="entry name" value="NEUROPATHY TARGET ESTERASE SWS"/>
    <property type="match status" value="1"/>
</dbReference>
<feature type="short sequence motif" description="GXSXG" evidence="4">
    <location>
        <begin position="59"/>
        <end position="63"/>
    </location>
</feature>
<dbReference type="Proteomes" id="UP000192393">
    <property type="component" value="Unassembled WGS sequence"/>
</dbReference>
<keyword evidence="2 4" id="KW-0442">Lipid degradation</keyword>
<feature type="domain" description="PNPLA" evidence="5">
    <location>
        <begin position="28"/>
        <end position="218"/>
    </location>
</feature>
<feature type="active site" description="Proton acceptor" evidence="4">
    <location>
        <position position="205"/>
    </location>
</feature>
<dbReference type="InterPro" id="IPR016035">
    <property type="entry name" value="Acyl_Trfase/lysoPLipase"/>
</dbReference>
<dbReference type="RefSeq" id="WP_084015250.1">
    <property type="nucleotide sequence ID" value="NZ_FWXS01000001.1"/>
</dbReference>
<keyword evidence="3 4" id="KW-0443">Lipid metabolism</keyword>
<feature type="active site" description="Nucleophile" evidence="4">
    <location>
        <position position="61"/>
    </location>
</feature>
<evidence type="ECO:0000256" key="4">
    <source>
        <dbReference type="PROSITE-ProRule" id="PRU01161"/>
    </source>
</evidence>
<dbReference type="AlphaFoldDB" id="A0A1W1Y7R0"/>
<dbReference type="InterPro" id="IPR050301">
    <property type="entry name" value="NTE"/>
</dbReference>
<dbReference type="EMBL" id="FWXS01000001">
    <property type="protein sequence ID" value="SMC31871.1"/>
    <property type="molecule type" value="Genomic_DNA"/>
</dbReference>
<keyword evidence="7" id="KW-1185">Reference proteome</keyword>
<feature type="short sequence motif" description="GXGXXG" evidence="4">
    <location>
        <begin position="32"/>
        <end position="37"/>
    </location>
</feature>
<dbReference type="GO" id="GO:0019867">
    <property type="term" value="C:outer membrane"/>
    <property type="evidence" value="ECO:0007669"/>
    <property type="project" value="InterPro"/>
</dbReference>
<dbReference type="PANTHER" id="PTHR14226">
    <property type="entry name" value="NEUROPATHY TARGET ESTERASE/SWISS CHEESE D.MELANOGASTER"/>
    <property type="match status" value="1"/>
</dbReference>
<reference evidence="7" key="1">
    <citation type="submission" date="2017-04" db="EMBL/GenBank/DDBJ databases">
        <authorList>
            <person name="Varghese N."/>
            <person name="Submissions S."/>
        </authorList>
    </citation>
    <scope>NUCLEOTIDE SEQUENCE [LARGE SCALE GENOMIC DNA]</scope>
    <source>
        <strain evidence="7">CGMCC 1.12708</strain>
    </source>
</reference>
<name>A0A1W1Y7R0_9FLAO</name>
<keyword evidence="1 4" id="KW-0378">Hydrolase</keyword>
<dbReference type="InterPro" id="IPR043864">
    <property type="entry name" value="Omp85-like_dom"/>
</dbReference>
<dbReference type="Gene3D" id="3.10.20.310">
    <property type="entry name" value="membrane protein fhac"/>
    <property type="match status" value="1"/>
</dbReference>
<dbReference type="SUPFAM" id="SSF52151">
    <property type="entry name" value="FabD/lysophospholipase-like"/>
    <property type="match status" value="1"/>
</dbReference>
<gene>
    <name evidence="6" type="ORF">SAMN06296427_10127</name>
</gene>
<proteinExistence type="predicted"/>
<dbReference type="Pfam" id="PF01734">
    <property type="entry name" value="Patatin"/>
    <property type="match status" value="1"/>
</dbReference>
<evidence type="ECO:0000256" key="1">
    <source>
        <dbReference type="ARBA" id="ARBA00022801"/>
    </source>
</evidence>
<dbReference type="STRING" id="1434700.SAMN06296427_10127"/>
<dbReference type="CDD" id="cd07205">
    <property type="entry name" value="Pat_PNPLA6_PNPLA7_NTE1_like"/>
    <property type="match status" value="1"/>
</dbReference>
<evidence type="ECO:0000313" key="6">
    <source>
        <dbReference type="EMBL" id="SMC31871.1"/>
    </source>
</evidence>
<evidence type="ECO:0000313" key="7">
    <source>
        <dbReference type="Proteomes" id="UP000192393"/>
    </source>
</evidence>
<evidence type="ECO:0000259" key="5">
    <source>
        <dbReference type="PROSITE" id="PS51635"/>
    </source>
</evidence>
<accession>A0A1W1Y7R0</accession>
<organism evidence="6 7">
    <name type="scientific">Moheibacter sediminis</name>
    <dbReference type="NCBI Taxonomy" id="1434700"/>
    <lineage>
        <taxon>Bacteria</taxon>
        <taxon>Pseudomonadati</taxon>
        <taxon>Bacteroidota</taxon>
        <taxon>Flavobacteriia</taxon>
        <taxon>Flavobacteriales</taxon>
        <taxon>Weeksellaceae</taxon>
        <taxon>Moheibacter</taxon>
    </lineage>
</organism>
<dbReference type="OrthoDB" id="9770965at2"/>
<evidence type="ECO:0000256" key="3">
    <source>
        <dbReference type="ARBA" id="ARBA00023098"/>
    </source>
</evidence>
<dbReference type="InterPro" id="IPR002641">
    <property type="entry name" value="PNPLA_dom"/>
</dbReference>